<dbReference type="EMBL" id="JAKRDF010000007">
    <property type="protein sequence ID" value="MCG7276295.1"/>
    <property type="molecule type" value="Genomic_DNA"/>
</dbReference>
<keyword evidence="1" id="KW-1133">Transmembrane helix</keyword>
<evidence type="ECO:0000256" key="1">
    <source>
        <dbReference type="SAM" id="Phobius"/>
    </source>
</evidence>
<dbReference type="AlphaFoldDB" id="A0A0B6EMW1"/>
<dbReference type="KEGG" id="csx:CSING_01585"/>
<organism evidence="2 4">
    <name type="scientific">Corynebacterium singulare</name>
    <dbReference type="NCBI Taxonomy" id="161899"/>
    <lineage>
        <taxon>Bacteria</taxon>
        <taxon>Bacillati</taxon>
        <taxon>Actinomycetota</taxon>
        <taxon>Actinomycetes</taxon>
        <taxon>Mycobacteriales</taxon>
        <taxon>Corynebacteriaceae</taxon>
        <taxon>Corynebacterium</taxon>
    </lineage>
</organism>
<gene>
    <name evidence="2" type="ORF">CSING_01585</name>
    <name evidence="3" type="ORF">MHK08_07415</name>
</gene>
<accession>A0A0B6EMW1</accession>
<evidence type="ECO:0008006" key="6">
    <source>
        <dbReference type="Google" id="ProtNLM"/>
    </source>
</evidence>
<keyword evidence="5" id="KW-1185">Reference proteome</keyword>
<reference evidence="3 5" key="2">
    <citation type="submission" date="2022-02" db="EMBL/GenBank/DDBJ databases">
        <title>Uncovering new skin microbiome diversity through culturing and metagenomics.</title>
        <authorList>
            <person name="Conlan S."/>
            <person name="Deming C."/>
            <person name="Nisc Comparative Sequencing Program N."/>
            <person name="Segre J.A."/>
        </authorList>
    </citation>
    <scope>NUCLEOTIDE SEQUENCE [LARGE SCALE GENOMIC DNA]</scope>
    <source>
        <strain evidence="3 5">ACRQV</strain>
    </source>
</reference>
<evidence type="ECO:0000313" key="2">
    <source>
        <dbReference type="EMBL" id="AJI77877.1"/>
    </source>
</evidence>
<dbReference type="Proteomes" id="UP001521911">
    <property type="component" value="Unassembled WGS sequence"/>
</dbReference>
<dbReference type="STRING" id="161899.CSING_01585"/>
<protein>
    <recommendedName>
        <fullName evidence="6">DUF4352 domain-containing protein</fullName>
    </recommendedName>
</protein>
<keyword evidence="1" id="KW-0812">Transmembrane</keyword>
<keyword evidence="1" id="KW-0472">Membrane</keyword>
<dbReference type="OrthoDB" id="4424518at2"/>
<dbReference type="RefSeq" id="WP_042529090.1">
    <property type="nucleotide sequence ID" value="NZ_CP010827.1"/>
</dbReference>
<proteinExistence type="predicted"/>
<evidence type="ECO:0000313" key="5">
    <source>
        <dbReference type="Proteomes" id="UP001521911"/>
    </source>
</evidence>
<reference evidence="2 4" key="1">
    <citation type="journal article" date="2015" name="Genome Announc.">
        <title>Complete Genome Sequence and Annotation of Corynebacterium singulare DSM 44357, Isolated from a Human Semen Specimen.</title>
        <authorList>
            <person name="Merten M."/>
            <person name="Brinkrolf K."/>
            <person name="Albersmeier A."/>
            <person name="Kutter Y."/>
            <person name="Ruckert C."/>
            <person name="Tauch A."/>
        </authorList>
    </citation>
    <scope>NUCLEOTIDE SEQUENCE [LARGE SCALE GENOMIC DNA]</scope>
    <source>
        <strain evidence="2">IBS B52218</strain>
    </source>
</reference>
<dbReference type="PROSITE" id="PS51257">
    <property type="entry name" value="PROKAR_LIPOPROTEIN"/>
    <property type="match status" value="1"/>
</dbReference>
<name>A0A0B6EMW1_9CORY</name>
<feature type="transmembrane region" description="Helical" evidence="1">
    <location>
        <begin position="16"/>
        <end position="44"/>
    </location>
</feature>
<dbReference type="HOGENOM" id="CLU_1044754_0_0_11"/>
<evidence type="ECO:0000313" key="3">
    <source>
        <dbReference type="EMBL" id="MCG7276295.1"/>
    </source>
</evidence>
<evidence type="ECO:0000313" key="4">
    <source>
        <dbReference type="Proteomes" id="UP000031890"/>
    </source>
</evidence>
<feature type="transmembrane region" description="Helical" evidence="1">
    <location>
        <begin position="64"/>
        <end position="86"/>
    </location>
</feature>
<dbReference type="EMBL" id="CP010827">
    <property type="protein sequence ID" value="AJI77877.1"/>
    <property type="molecule type" value="Genomic_DNA"/>
</dbReference>
<dbReference type="Proteomes" id="UP000031890">
    <property type="component" value="Chromosome"/>
</dbReference>
<sequence>MTDASAKESQPKKDRLGLIAVVLALVGTLLACLPVVYIAGWVMLAAAGATGFAATLSARQSTPVGVVAIAVSVIGSVVAAAALVVLPESMDATPVTAQEVRAAPSPTSTFQLTPNTDGEHYILDGDEGSRSDPLPLNTMLSSPEWQLTVSNLVVNNSDSLVAAHPLLPRPRKGREYISVDVTITYLSDNPDYLNVPLLSYSDHWALKNRKLDGASVNSDNELYNPLSQAKTRSKTLIFSAPSKNAESGNIVVSDPTTKSFIYYSLK</sequence>